<dbReference type="SMART" id="SM00342">
    <property type="entry name" value="HTH_ARAC"/>
    <property type="match status" value="1"/>
</dbReference>
<dbReference type="Gene3D" id="3.20.80.10">
    <property type="entry name" value="Regulatory factor, effector binding domain"/>
    <property type="match status" value="1"/>
</dbReference>
<keyword evidence="6" id="KW-1185">Reference proteome</keyword>
<dbReference type="PANTHER" id="PTHR40055">
    <property type="entry name" value="TRANSCRIPTIONAL REGULATOR YGIV-RELATED"/>
    <property type="match status" value="1"/>
</dbReference>
<dbReference type="EMBL" id="JBEPTF010000001">
    <property type="protein sequence ID" value="MET4683319.1"/>
    <property type="molecule type" value="Genomic_DNA"/>
</dbReference>
<keyword evidence="1" id="KW-0805">Transcription regulation</keyword>
<evidence type="ECO:0000256" key="3">
    <source>
        <dbReference type="ARBA" id="ARBA00023163"/>
    </source>
</evidence>
<evidence type="ECO:0000256" key="1">
    <source>
        <dbReference type="ARBA" id="ARBA00023015"/>
    </source>
</evidence>
<feature type="domain" description="HTH araC/xylS-type" evidence="4">
    <location>
        <begin position="12"/>
        <end position="110"/>
    </location>
</feature>
<dbReference type="PROSITE" id="PS01124">
    <property type="entry name" value="HTH_ARAC_FAMILY_2"/>
    <property type="match status" value="1"/>
</dbReference>
<dbReference type="Proteomes" id="UP001549313">
    <property type="component" value="Unassembled WGS sequence"/>
</dbReference>
<dbReference type="InterPro" id="IPR018060">
    <property type="entry name" value="HTH_AraC"/>
</dbReference>
<dbReference type="RefSeq" id="WP_354088242.1">
    <property type="nucleotide sequence ID" value="NZ_JBEPTF010000001.1"/>
</dbReference>
<evidence type="ECO:0000313" key="5">
    <source>
        <dbReference type="EMBL" id="MET4683319.1"/>
    </source>
</evidence>
<dbReference type="InterPro" id="IPR029442">
    <property type="entry name" value="GyrI-like"/>
</dbReference>
<dbReference type="SMART" id="SM00871">
    <property type="entry name" value="AraC_E_bind"/>
    <property type="match status" value="1"/>
</dbReference>
<reference evidence="5 6" key="1">
    <citation type="submission" date="2024-06" db="EMBL/GenBank/DDBJ databases">
        <title>Sorghum-associated microbial communities from plants grown in Nebraska, USA.</title>
        <authorList>
            <person name="Schachtman D."/>
        </authorList>
    </citation>
    <scope>NUCLEOTIDE SEQUENCE [LARGE SCALE GENOMIC DNA]</scope>
    <source>
        <strain evidence="5 6">2814</strain>
    </source>
</reference>
<gene>
    <name evidence="5" type="ORF">ABIE19_001228</name>
</gene>
<keyword evidence="2" id="KW-0238">DNA-binding</keyword>
<dbReference type="Pfam" id="PF06445">
    <property type="entry name" value="GyrI-like"/>
    <property type="match status" value="1"/>
</dbReference>
<dbReference type="InterPro" id="IPR009057">
    <property type="entry name" value="Homeodomain-like_sf"/>
</dbReference>
<dbReference type="Gene3D" id="1.10.10.60">
    <property type="entry name" value="Homeodomain-like"/>
    <property type="match status" value="1"/>
</dbReference>
<accession>A0ABV2R9Q9</accession>
<dbReference type="SUPFAM" id="SSF55136">
    <property type="entry name" value="Probable bacterial effector-binding domain"/>
    <property type="match status" value="1"/>
</dbReference>
<dbReference type="PANTHER" id="PTHR40055:SF1">
    <property type="entry name" value="TRANSCRIPTIONAL REGULATOR YGIV-RELATED"/>
    <property type="match status" value="1"/>
</dbReference>
<dbReference type="PRINTS" id="PR00032">
    <property type="entry name" value="HTHARAC"/>
</dbReference>
<dbReference type="Pfam" id="PF12833">
    <property type="entry name" value="HTH_18"/>
    <property type="match status" value="1"/>
</dbReference>
<dbReference type="InterPro" id="IPR010499">
    <property type="entry name" value="AraC_E-bd"/>
</dbReference>
<dbReference type="PROSITE" id="PS00041">
    <property type="entry name" value="HTH_ARAC_FAMILY_1"/>
    <property type="match status" value="1"/>
</dbReference>
<dbReference type="InterPro" id="IPR020449">
    <property type="entry name" value="Tscrpt_reg_AraC-type_HTH"/>
</dbReference>
<protein>
    <submittedName>
        <fullName evidence="5">AraC family transcriptional regulator</fullName>
    </submittedName>
</protein>
<name>A0ABV2R9Q9_9CAUL</name>
<proteinExistence type="predicted"/>
<evidence type="ECO:0000259" key="4">
    <source>
        <dbReference type="PROSITE" id="PS01124"/>
    </source>
</evidence>
<organism evidence="5 6">
    <name type="scientific">Brevundimonas faecalis</name>
    <dbReference type="NCBI Taxonomy" id="947378"/>
    <lineage>
        <taxon>Bacteria</taxon>
        <taxon>Pseudomonadati</taxon>
        <taxon>Pseudomonadota</taxon>
        <taxon>Alphaproteobacteria</taxon>
        <taxon>Caulobacterales</taxon>
        <taxon>Caulobacteraceae</taxon>
        <taxon>Brevundimonas</taxon>
    </lineage>
</organism>
<dbReference type="InterPro" id="IPR011256">
    <property type="entry name" value="Reg_factor_effector_dom_sf"/>
</dbReference>
<dbReference type="SUPFAM" id="SSF46689">
    <property type="entry name" value="Homeodomain-like"/>
    <property type="match status" value="2"/>
</dbReference>
<keyword evidence="3" id="KW-0804">Transcription</keyword>
<comment type="caution">
    <text evidence="5">The sequence shown here is derived from an EMBL/GenBank/DDBJ whole genome shotgun (WGS) entry which is preliminary data.</text>
</comment>
<dbReference type="InterPro" id="IPR050908">
    <property type="entry name" value="SmbC-like"/>
</dbReference>
<evidence type="ECO:0000256" key="2">
    <source>
        <dbReference type="ARBA" id="ARBA00023125"/>
    </source>
</evidence>
<dbReference type="InterPro" id="IPR018062">
    <property type="entry name" value="HTH_AraC-typ_CS"/>
</dbReference>
<sequence length="282" mass="31005">MINQVPYRDRLDRVLDHIHAHLEDDLSFDRLAEVACLSPYHWSRIYSAMRGETVVATIRRLRLQRAAERLSNTDLDIAAVASRAGYGSADAFRRAFKEAFDLSPAAYRAQGSHAAFKAACAAADARAFPVTIETIPAQRCVGMDHVGSYMGIDHAMGRLFGELAARGVLPAQPAMKAVFFDDPDLGPEEALRSRACLPVADEAMIDAPLVETVLRGGVYARLAYTGPYADMRGAYRWLLGVWLPASGYEPDDAPIFEAYLNDPSSTPQNELRTDIHLPLVVL</sequence>
<evidence type="ECO:0000313" key="6">
    <source>
        <dbReference type="Proteomes" id="UP001549313"/>
    </source>
</evidence>